<reference evidence="8 9" key="1">
    <citation type="submission" date="2019-07" db="EMBL/GenBank/DDBJ databases">
        <title>Genomic Encyclopedia of Archaeal and Bacterial Type Strains, Phase II (KMG-II): from individual species to whole genera.</title>
        <authorList>
            <person name="Goeker M."/>
        </authorList>
    </citation>
    <scope>NUCLEOTIDE SEQUENCE [LARGE SCALE GENOMIC DNA]</scope>
    <source>
        <strain evidence="8 9">ATCC BAA-252</strain>
    </source>
</reference>
<keyword evidence="3" id="KW-0732">Signal</keyword>
<accession>A0A562THJ8</accession>
<feature type="domain" description="Multidrug resistance protein MdtA-like C-terminal permuted SH3" evidence="7">
    <location>
        <begin position="309"/>
        <end position="369"/>
    </location>
</feature>
<dbReference type="GO" id="GO:0022857">
    <property type="term" value="F:transmembrane transporter activity"/>
    <property type="evidence" value="ECO:0007669"/>
    <property type="project" value="InterPro"/>
</dbReference>
<dbReference type="PROSITE" id="PS51257">
    <property type="entry name" value="PROKAR_LIPOPROTEIN"/>
    <property type="match status" value="1"/>
</dbReference>
<dbReference type="Proteomes" id="UP000320593">
    <property type="component" value="Unassembled WGS sequence"/>
</dbReference>
<evidence type="ECO:0000256" key="2">
    <source>
        <dbReference type="ARBA" id="ARBA00009477"/>
    </source>
</evidence>
<dbReference type="AlphaFoldDB" id="A0A562THJ8"/>
<dbReference type="GO" id="GO:0046677">
    <property type="term" value="P:response to antibiotic"/>
    <property type="evidence" value="ECO:0007669"/>
    <property type="project" value="TreeGrafter"/>
</dbReference>
<dbReference type="InterPro" id="IPR006143">
    <property type="entry name" value="RND_pump_MFP"/>
</dbReference>
<dbReference type="Gene3D" id="1.10.287.470">
    <property type="entry name" value="Helix hairpin bin"/>
    <property type="match status" value="1"/>
</dbReference>
<evidence type="ECO:0000259" key="7">
    <source>
        <dbReference type="Pfam" id="PF25967"/>
    </source>
</evidence>
<dbReference type="Pfam" id="PF25917">
    <property type="entry name" value="BSH_RND"/>
    <property type="match status" value="1"/>
</dbReference>
<dbReference type="InterPro" id="IPR058624">
    <property type="entry name" value="MdtA-like_HH"/>
</dbReference>
<name>A0A562THJ8_9HYPH</name>
<dbReference type="Pfam" id="PF25967">
    <property type="entry name" value="RND-MFP_C"/>
    <property type="match status" value="1"/>
</dbReference>
<evidence type="ECO:0000313" key="8">
    <source>
        <dbReference type="EMBL" id="TWI93095.1"/>
    </source>
</evidence>
<keyword evidence="9" id="KW-1185">Reference proteome</keyword>
<protein>
    <submittedName>
        <fullName evidence="8">Membrane fusion protein (Multidrug efflux system)</fullName>
    </submittedName>
</protein>
<proteinExistence type="inferred from homology"/>
<feature type="domain" description="Multidrug resistance protein MdtA-like beta-barrel" evidence="6">
    <location>
        <begin position="214"/>
        <end position="302"/>
    </location>
</feature>
<feature type="chain" id="PRO_5022215767" evidence="3">
    <location>
        <begin position="26"/>
        <end position="388"/>
    </location>
</feature>
<dbReference type="NCBIfam" id="TIGR01730">
    <property type="entry name" value="RND_mfp"/>
    <property type="match status" value="1"/>
</dbReference>
<dbReference type="InterPro" id="IPR058626">
    <property type="entry name" value="MdtA-like_b-barrel"/>
</dbReference>
<dbReference type="InterPro" id="IPR058627">
    <property type="entry name" value="MdtA-like_C"/>
</dbReference>
<feature type="signal peptide" evidence="3">
    <location>
        <begin position="1"/>
        <end position="25"/>
    </location>
</feature>
<dbReference type="FunFam" id="2.40.420.20:FF:000001">
    <property type="entry name" value="Efflux RND transporter periplasmic adaptor subunit"/>
    <property type="match status" value="1"/>
</dbReference>
<evidence type="ECO:0000259" key="6">
    <source>
        <dbReference type="Pfam" id="PF25944"/>
    </source>
</evidence>
<organism evidence="8 9">
    <name type="scientific">Roseibium hamelinense</name>
    <dbReference type="NCBI Taxonomy" id="150831"/>
    <lineage>
        <taxon>Bacteria</taxon>
        <taxon>Pseudomonadati</taxon>
        <taxon>Pseudomonadota</taxon>
        <taxon>Alphaproteobacteria</taxon>
        <taxon>Hyphomicrobiales</taxon>
        <taxon>Stappiaceae</taxon>
        <taxon>Roseibium</taxon>
    </lineage>
</organism>
<dbReference type="Gene3D" id="2.40.30.170">
    <property type="match status" value="1"/>
</dbReference>
<evidence type="ECO:0000256" key="1">
    <source>
        <dbReference type="ARBA" id="ARBA00004196"/>
    </source>
</evidence>
<dbReference type="PANTHER" id="PTHR30158:SF3">
    <property type="entry name" value="MULTIDRUG EFFLUX PUMP SUBUNIT ACRA-RELATED"/>
    <property type="match status" value="1"/>
</dbReference>
<dbReference type="OrthoDB" id="7811737at2"/>
<dbReference type="SUPFAM" id="SSF111369">
    <property type="entry name" value="HlyD-like secretion proteins"/>
    <property type="match status" value="1"/>
</dbReference>
<dbReference type="Pfam" id="PF25944">
    <property type="entry name" value="Beta-barrel_RND"/>
    <property type="match status" value="1"/>
</dbReference>
<comment type="similarity">
    <text evidence="2">Belongs to the membrane fusion protein (MFP) (TC 8.A.1) family.</text>
</comment>
<evidence type="ECO:0000259" key="4">
    <source>
        <dbReference type="Pfam" id="PF25876"/>
    </source>
</evidence>
<evidence type="ECO:0000259" key="5">
    <source>
        <dbReference type="Pfam" id="PF25917"/>
    </source>
</evidence>
<dbReference type="Pfam" id="PF25876">
    <property type="entry name" value="HH_MFP_RND"/>
    <property type="match status" value="1"/>
</dbReference>
<dbReference type="InterPro" id="IPR058625">
    <property type="entry name" value="MdtA-like_BSH"/>
</dbReference>
<dbReference type="GO" id="GO:0005886">
    <property type="term" value="C:plasma membrane"/>
    <property type="evidence" value="ECO:0007669"/>
    <property type="project" value="TreeGrafter"/>
</dbReference>
<dbReference type="Gene3D" id="2.40.420.20">
    <property type="match status" value="1"/>
</dbReference>
<dbReference type="RefSeq" id="WP_145340596.1">
    <property type="nucleotide sequence ID" value="NZ_SMLY01000087.1"/>
</dbReference>
<dbReference type="Gene3D" id="2.40.50.100">
    <property type="match status" value="1"/>
</dbReference>
<gene>
    <name evidence="8" type="ORF">JM93_00650</name>
</gene>
<dbReference type="PANTHER" id="PTHR30158">
    <property type="entry name" value="ACRA/E-RELATED COMPONENT OF DRUG EFFLUX TRANSPORTER"/>
    <property type="match status" value="1"/>
</dbReference>
<dbReference type="GO" id="GO:0030313">
    <property type="term" value="C:cell envelope"/>
    <property type="evidence" value="ECO:0007669"/>
    <property type="project" value="UniProtKB-SubCell"/>
</dbReference>
<evidence type="ECO:0000256" key="3">
    <source>
        <dbReference type="SAM" id="SignalP"/>
    </source>
</evidence>
<feature type="domain" description="Multidrug resistance protein MdtA-like barrel-sandwich hybrid" evidence="5">
    <location>
        <begin position="70"/>
        <end position="206"/>
    </location>
</feature>
<feature type="domain" description="Multidrug resistance protein MdtA-like alpha-helical hairpin" evidence="4">
    <location>
        <begin position="109"/>
        <end position="178"/>
    </location>
</feature>
<comment type="caution">
    <text evidence="8">The sequence shown here is derived from an EMBL/GenBank/DDBJ whole genome shotgun (WGS) entry which is preliminary data.</text>
</comment>
<evidence type="ECO:0000313" key="9">
    <source>
        <dbReference type="Proteomes" id="UP000320593"/>
    </source>
</evidence>
<sequence>MSFFTGRPNRSVRLSVAVLGVLALAACSDDSGQQQSASPPPPSVSVVAAVNKQIQQSVSFVGQVAAVDEVNLVARVSGFLEKKEVEDGAVVKQGELLFQIEKQEYEAALERAKADLASSKADAALKAADEKRDKDLLEKGHVSEAAYEATLAQKEQADAAVQASDAALKQAELNLSYTDVKAPFPGQIGKTTYSVGEVVGPNTQSLARLIQLAPVYVNFSVSESEYLDAVQKHQIDPTDPTAGTPPKLRLVLPNGQDYGETGEIVFIDNRVDPQTGTIAMRGKFENANNQLLAGVYVTVIIEAPQETTALVIPQAAIQRDQKGPFVLVVNSEQTVEQRSVTLGAQTGADFVVTKGLQEGETVIVQGLQKVRPGVPVNAVLANQPEAQS</sequence>
<dbReference type="EMBL" id="VLLF01000001">
    <property type="protein sequence ID" value="TWI93095.1"/>
    <property type="molecule type" value="Genomic_DNA"/>
</dbReference>
<comment type="subcellular location">
    <subcellularLocation>
        <location evidence="1">Cell envelope</location>
    </subcellularLocation>
</comment>